<dbReference type="Gene3D" id="3.30.1360.10">
    <property type="entry name" value="RNA polymerase, RBP11-like subunit"/>
    <property type="match status" value="1"/>
</dbReference>
<evidence type="ECO:0000256" key="12">
    <source>
        <dbReference type="SAM" id="MobiDB-lite"/>
    </source>
</evidence>
<dbReference type="Pfam" id="PF01193">
    <property type="entry name" value="RNA_pol_L"/>
    <property type="match status" value="1"/>
</dbReference>
<dbReference type="GO" id="GO:0003677">
    <property type="term" value="F:DNA binding"/>
    <property type="evidence" value="ECO:0007669"/>
    <property type="project" value="UniProtKB-UniRule"/>
</dbReference>
<reference evidence="14 15" key="1">
    <citation type="journal article" date="2016" name="Nat. Commun.">
        <title>Thousands of microbial genomes shed light on interconnected biogeochemical processes in an aquifer system.</title>
        <authorList>
            <person name="Anantharaman K."/>
            <person name="Brown C.T."/>
            <person name="Hug L.A."/>
            <person name="Sharon I."/>
            <person name="Castelle C.J."/>
            <person name="Probst A.J."/>
            <person name="Thomas B.C."/>
            <person name="Singh A."/>
            <person name="Wilkins M.J."/>
            <person name="Karaoz U."/>
            <person name="Brodie E.L."/>
            <person name="Williams K.H."/>
            <person name="Hubbard S.S."/>
            <person name="Banfield J.F."/>
        </authorList>
    </citation>
    <scope>NUCLEOTIDE SEQUENCE [LARGE SCALE GENOMIC DNA]</scope>
</reference>
<dbReference type="FunFam" id="2.170.120.12:FF:000001">
    <property type="entry name" value="DNA-directed RNA polymerase subunit alpha"/>
    <property type="match status" value="1"/>
</dbReference>
<evidence type="ECO:0000256" key="2">
    <source>
        <dbReference type="ARBA" id="ARBA00012418"/>
    </source>
</evidence>
<comment type="function">
    <text evidence="11">DNA-dependent RNA polymerase catalyzes the transcription of DNA into RNA using the four ribonucleoside triphosphates as substrates.</text>
</comment>
<accession>A0A1F4PPP9</accession>
<dbReference type="Proteomes" id="UP000179010">
    <property type="component" value="Unassembled WGS sequence"/>
</dbReference>
<comment type="catalytic activity">
    <reaction evidence="10 11">
        <text>RNA(n) + a ribonucleoside 5'-triphosphate = RNA(n+1) + diphosphate</text>
        <dbReference type="Rhea" id="RHEA:21248"/>
        <dbReference type="Rhea" id="RHEA-COMP:14527"/>
        <dbReference type="Rhea" id="RHEA-COMP:17342"/>
        <dbReference type="ChEBI" id="CHEBI:33019"/>
        <dbReference type="ChEBI" id="CHEBI:61557"/>
        <dbReference type="ChEBI" id="CHEBI:140395"/>
        <dbReference type="EC" id="2.7.7.6"/>
    </reaction>
</comment>
<dbReference type="CDD" id="cd06928">
    <property type="entry name" value="RNAP_alpha_NTD"/>
    <property type="match status" value="1"/>
</dbReference>
<evidence type="ECO:0000259" key="13">
    <source>
        <dbReference type="SMART" id="SM00662"/>
    </source>
</evidence>
<evidence type="ECO:0000256" key="1">
    <source>
        <dbReference type="ARBA" id="ARBA00007123"/>
    </source>
</evidence>
<feature type="region of interest" description="Alpha N-terminal domain (alpha-NTD)" evidence="11">
    <location>
        <begin position="1"/>
        <end position="231"/>
    </location>
</feature>
<evidence type="ECO:0000313" key="14">
    <source>
        <dbReference type="EMBL" id="OGB85634.1"/>
    </source>
</evidence>
<dbReference type="EMBL" id="METE01000001">
    <property type="protein sequence ID" value="OGB85634.1"/>
    <property type="molecule type" value="Genomic_DNA"/>
</dbReference>
<evidence type="ECO:0000256" key="8">
    <source>
        <dbReference type="ARBA" id="ARBA00032524"/>
    </source>
</evidence>
<dbReference type="GO" id="GO:0006351">
    <property type="term" value="P:DNA-templated transcription"/>
    <property type="evidence" value="ECO:0007669"/>
    <property type="project" value="UniProtKB-UniRule"/>
</dbReference>
<dbReference type="STRING" id="1798539.A2994_02605"/>
<feature type="domain" description="DNA-directed RNA polymerase RpoA/D/Rpb3-type" evidence="13">
    <location>
        <begin position="18"/>
        <end position="225"/>
    </location>
</feature>
<dbReference type="GO" id="GO:0000428">
    <property type="term" value="C:DNA-directed RNA polymerase complex"/>
    <property type="evidence" value="ECO:0007669"/>
    <property type="project" value="UniProtKB-KW"/>
</dbReference>
<evidence type="ECO:0000313" key="15">
    <source>
        <dbReference type="Proteomes" id="UP000179010"/>
    </source>
</evidence>
<dbReference type="InterPro" id="IPR011773">
    <property type="entry name" value="DNA-dir_RpoA"/>
</dbReference>
<evidence type="ECO:0000256" key="9">
    <source>
        <dbReference type="ARBA" id="ARBA00033070"/>
    </source>
</evidence>
<keyword evidence="5 11" id="KW-0808">Transferase</keyword>
<dbReference type="EC" id="2.7.7.6" evidence="2 11"/>
<feature type="region of interest" description="Disordered" evidence="12">
    <location>
        <begin position="226"/>
        <end position="258"/>
    </location>
</feature>
<keyword evidence="7 11" id="KW-0804">Transcription</keyword>
<evidence type="ECO:0000256" key="3">
    <source>
        <dbReference type="ARBA" id="ARBA00015972"/>
    </source>
</evidence>
<keyword evidence="6 11" id="KW-0548">Nucleotidyltransferase</keyword>
<dbReference type="InterPro" id="IPR036603">
    <property type="entry name" value="RBP11-like"/>
</dbReference>
<dbReference type="SMART" id="SM00662">
    <property type="entry name" value="RPOLD"/>
    <property type="match status" value="1"/>
</dbReference>
<comment type="subunit">
    <text evidence="11">Homodimer. The RNAP catalytic core consists of 2 alpha, 1 beta, 1 beta' and 1 omega subunit. When a sigma factor is associated with the core the holoenzyme is formed, which can initiate transcription.</text>
</comment>
<dbReference type="Gene3D" id="2.170.120.12">
    <property type="entry name" value="DNA-directed RNA polymerase, insert domain"/>
    <property type="match status" value="1"/>
</dbReference>
<dbReference type="SUPFAM" id="SSF55257">
    <property type="entry name" value="RBP11-like subunits of RNA polymerase"/>
    <property type="match status" value="1"/>
</dbReference>
<dbReference type="NCBIfam" id="NF003519">
    <property type="entry name" value="PRK05182.2-5"/>
    <property type="match status" value="1"/>
</dbReference>
<dbReference type="InterPro" id="IPR011260">
    <property type="entry name" value="RNAP_asu_C"/>
</dbReference>
<comment type="caution">
    <text evidence="14">The sequence shown here is derived from an EMBL/GenBank/DDBJ whole genome shotgun (WGS) entry which is preliminary data.</text>
</comment>
<feature type="compositionally biased region" description="Acidic residues" evidence="12">
    <location>
        <begin position="235"/>
        <end position="249"/>
    </location>
</feature>
<name>A0A1F4PPP9_UNCK3</name>
<dbReference type="Gene3D" id="1.10.150.20">
    <property type="entry name" value="5' to 3' exonuclease, C-terminal subdomain"/>
    <property type="match status" value="1"/>
</dbReference>
<evidence type="ECO:0000256" key="10">
    <source>
        <dbReference type="ARBA" id="ARBA00048552"/>
    </source>
</evidence>
<dbReference type="InterPro" id="IPR011263">
    <property type="entry name" value="DNA-dir_RNA_pol_RpoA/D/Rpb3"/>
</dbReference>
<dbReference type="Pfam" id="PF03118">
    <property type="entry name" value="RNA_pol_A_CTD"/>
    <property type="match status" value="1"/>
</dbReference>
<dbReference type="GO" id="GO:0005737">
    <property type="term" value="C:cytoplasm"/>
    <property type="evidence" value="ECO:0007669"/>
    <property type="project" value="UniProtKB-ARBA"/>
</dbReference>
<feature type="region of interest" description="Alpha C-terminal domain (alpha-CTD)" evidence="11">
    <location>
        <begin position="255"/>
        <end position="320"/>
    </location>
</feature>
<evidence type="ECO:0000256" key="6">
    <source>
        <dbReference type="ARBA" id="ARBA00022695"/>
    </source>
</evidence>
<dbReference type="InterPro" id="IPR011262">
    <property type="entry name" value="DNA-dir_RNA_pol_insert"/>
</dbReference>
<evidence type="ECO:0000256" key="5">
    <source>
        <dbReference type="ARBA" id="ARBA00022679"/>
    </source>
</evidence>
<dbReference type="GO" id="GO:0046983">
    <property type="term" value="F:protein dimerization activity"/>
    <property type="evidence" value="ECO:0007669"/>
    <property type="project" value="InterPro"/>
</dbReference>
<proteinExistence type="inferred from homology"/>
<organism evidence="14 15">
    <name type="scientific">candidate division Kazan bacterium RIFCSPLOWO2_01_FULL_48_13</name>
    <dbReference type="NCBI Taxonomy" id="1798539"/>
    <lineage>
        <taxon>Bacteria</taxon>
        <taxon>Bacteria division Kazan-3B-28</taxon>
    </lineage>
</organism>
<dbReference type="Pfam" id="PF01000">
    <property type="entry name" value="RNA_pol_A_bac"/>
    <property type="match status" value="1"/>
</dbReference>
<dbReference type="SUPFAM" id="SSF56553">
    <property type="entry name" value="Insert subdomain of RNA polymerase alpha subunit"/>
    <property type="match status" value="1"/>
</dbReference>
<gene>
    <name evidence="11" type="primary">rpoA</name>
    <name evidence="14" type="ORF">A2994_02605</name>
</gene>
<dbReference type="InterPro" id="IPR036643">
    <property type="entry name" value="RNApol_insert_sf"/>
</dbReference>
<protein>
    <recommendedName>
        <fullName evidence="3 11">DNA-directed RNA polymerase subunit alpha</fullName>
        <shortName evidence="11">RNAP subunit alpha</shortName>
        <ecNumber evidence="2 11">2.7.7.6</ecNumber>
    </recommendedName>
    <alternativeName>
        <fullName evidence="9 11">RNA polymerase subunit alpha</fullName>
    </alternativeName>
    <alternativeName>
        <fullName evidence="8 11">Transcriptase subunit alpha</fullName>
    </alternativeName>
</protein>
<comment type="domain">
    <text evidence="11">The N-terminal domain is essential for RNAP assembly and basal transcription, whereas the C-terminal domain is involved in interaction with transcriptional regulators and with upstream promoter elements.</text>
</comment>
<evidence type="ECO:0000256" key="7">
    <source>
        <dbReference type="ARBA" id="ARBA00023163"/>
    </source>
</evidence>
<sequence length="320" mass="34702">MEAINIPAIKIVKDEGNSAVFVIEPFYPGYGTTVGNALRRVLLTSLPGAAATAFRISGVDHEFTTIDGVKEDVVEIMLNIKNLCFTMYEEGSVTASFKVSKAGAVTGHDLKLPSSVELVNPDQLIATLTANRPFEGEVRIERGRGYLLSEEIDDKEFAIGTIAIDAVFSPVRRCSIQVESTRVGERVDYDKLTIEVETDDTITPREAIKQSADILLAQFGTLTETPIPVNKPEEVSEAPAEEPAGEEETSAAKGNDPKNFSVEEINLSIRTTNALVQNGVKKVKDILGASRKGLLEMKGVGERAVTEIADKMDELGLEFN</sequence>
<dbReference type="SUPFAM" id="SSF47789">
    <property type="entry name" value="C-terminal domain of RNA polymerase alpha subunit"/>
    <property type="match status" value="1"/>
</dbReference>
<dbReference type="NCBIfam" id="TIGR02027">
    <property type="entry name" value="rpoA"/>
    <property type="match status" value="1"/>
</dbReference>
<evidence type="ECO:0000256" key="11">
    <source>
        <dbReference type="HAMAP-Rule" id="MF_00059"/>
    </source>
</evidence>
<dbReference type="HAMAP" id="MF_00059">
    <property type="entry name" value="RNApol_bact_RpoA"/>
    <property type="match status" value="1"/>
</dbReference>
<dbReference type="GO" id="GO:0003899">
    <property type="term" value="F:DNA-directed RNA polymerase activity"/>
    <property type="evidence" value="ECO:0007669"/>
    <property type="project" value="UniProtKB-UniRule"/>
</dbReference>
<dbReference type="AlphaFoldDB" id="A0A1F4PPP9"/>
<evidence type="ECO:0000256" key="4">
    <source>
        <dbReference type="ARBA" id="ARBA00022478"/>
    </source>
</evidence>
<comment type="similarity">
    <text evidence="1 11">Belongs to the RNA polymerase alpha chain family.</text>
</comment>
<keyword evidence="4 11" id="KW-0240">DNA-directed RNA polymerase</keyword>